<dbReference type="AlphaFoldDB" id="A0A6M2DZE6"/>
<evidence type="ECO:0000256" key="6">
    <source>
        <dbReference type="SAM" id="Phobius"/>
    </source>
</evidence>
<dbReference type="InterPro" id="IPR027359">
    <property type="entry name" value="Volt_channel_dom_sf"/>
</dbReference>
<dbReference type="GO" id="GO:0010008">
    <property type="term" value="C:endosome membrane"/>
    <property type="evidence" value="ECO:0007669"/>
    <property type="project" value="TreeGrafter"/>
</dbReference>
<dbReference type="Gene3D" id="1.20.120.350">
    <property type="entry name" value="Voltage-gated potassium channels. Chain C"/>
    <property type="match status" value="1"/>
</dbReference>
<dbReference type="Pfam" id="PF00520">
    <property type="entry name" value="Ion_trans"/>
    <property type="match status" value="1"/>
</dbReference>
<name>A0A6M2DZE6_XENCH</name>
<dbReference type="GO" id="GO:0022832">
    <property type="term" value="F:voltage-gated channel activity"/>
    <property type="evidence" value="ECO:0007669"/>
    <property type="project" value="InterPro"/>
</dbReference>
<feature type="transmembrane region" description="Helical" evidence="6">
    <location>
        <begin position="68"/>
        <end position="93"/>
    </location>
</feature>
<accession>A0A6M2DZE6</accession>
<evidence type="ECO:0000256" key="4">
    <source>
        <dbReference type="ARBA" id="ARBA00023136"/>
    </source>
</evidence>
<comment type="subcellular location">
    <subcellularLocation>
        <location evidence="1">Membrane</location>
        <topology evidence="1">Multi-pass membrane protein</topology>
    </subcellularLocation>
</comment>
<dbReference type="SUPFAM" id="SSF81324">
    <property type="entry name" value="Voltage-gated potassium channels"/>
    <property type="match status" value="1"/>
</dbReference>
<dbReference type="PANTHER" id="PTHR46474:SF1">
    <property type="entry name" value="TWO PORE CHANNEL PROTEIN 1"/>
    <property type="match status" value="1"/>
</dbReference>
<dbReference type="GO" id="GO:0005216">
    <property type="term" value="F:monoatomic ion channel activity"/>
    <property type="evidence" value="ECO:0007669"/>
    <property type="project" value="InterPro"/>
</dbReference>
<reference evidence="8" key="1">
    <citation type="submission" date="2020-03" db="EMBL/GenBank/DDBJ databases">
        <title>Transcriptomic Profiling of the Digestive Tract of the Rat Flea, Xenopsylla cheopis, Following Blood Feeding and Infection with Yersinia pestis.</title>
        <authorList>
            <person name="Bland D.M."/>
            <person name="Martens C.A."/>
            <person name="Virtaneva K."/>
            <person name="Kanakabandi K."/>
            <person name="Long D."/>
            <person name="Rosenke R."/>
            <person name="Saturday G.A."/>
            <person name="Hoyt F.H."/>
            <person name="Bruno D.P."/>
            <person name="Ribeiro J.M.C."/>
            <person name="Hinnebusch J."/>
        </authorList>
    </citation>
    <scope>NUCLEOTIDE SEQUENCE</scope>
</reference>
<protein>
    <submittedName>
        <fullName evidence="8">Putative product</fullName>
    </submittedName>
</protein>
<dbReference type="Gene3D" id="1.10.287.70">
    <property type="match status" value="1"/>
</dbReference>
<dbReference type="EMBL" id="GIIL01006702">
    <property type="protein sequence ID" value="NOV50428.1"/>
    <property type="molecule type" value="Transcribed_RNA"/>
</dbReference>
<evidence type="ECO:0000256" key="5">
    <source>
        <dbReference type="SAM" id="MobiDB-lite"/>
    </source>
</evidence>
<proteinExistence type="predicted"/>
<feature type="region of interest" description="Disordered" evidence="5">
    <location>
        <begin position="295"/>
        <end position="320"/>
    </location>
</feature>
<evidence type="ECO:0000313" key="8">
    <source>
        <dbReference type="EMBL" id="NOV50428.1"/>
    </source>
</evidence>
<organism evidence="8">
    <name type="scientific">Xenopsylla cheopis</name>
    <name type="common">Oriental rat flea</name>
    <name type="synonym">Pulex cheopis</name>
    <dbReference type="NCBI Taxonomy" id="163159"/>
    <lineage>
        <taxon>Eukaryota</taxon>
        <taxon>Metazoa</taxon>
        <taxon>Ecdysozoa</taxon>
        <taxon>Arthropoda</taxon>
        <taxon>Hexapoda</taxon>
        <taxon>Insecta</taxon>
        <taxon>Pterygota</taxon>
        <taxon>Neoptera</taxon>
        <taxon>Endopterygota</taxon>
        <taxon>Siphonaptera</taxon>
        <taxon>Pulicidae</taxon>
        <taxon>Xenopsyllinae</taxon>
        <taxon>Xenopsylla</taxon>
    </lineage>
</organism>
<keyword evidence="3 6" id="KW-1133">Transmembrane helix</keyword>
<evidence type="ECO:0000259" key="7">
    <source>
        <dbReference type="Pfam" id="PF00520"/>
    </source>
</evidence>
<keyword evidence="2 6" id="KW-0812">Transmembrane</keyword>
<dbReference type="InterPro" id="IPR028801">
    <property type="entry name" value="TPC1_animal"/>
</dbReference>
<feature type="domain" description="Ion transport" evidence="7">
    <location>
        <begin position="2"/>
        <end position="194"/>
    </location>
</feature>
<evidence type="ECO:0000256" key="2">
    <source>
        <dbReference type="ARBA" id="ARBA00022692"/>
    </source>
</evidence>
<feature type="transmembrane region" description="Helical" evidence="6">
    <location>
        <begin position="170"/>
        <end position="194"/>
    </location>
</feature>
<dbReference type="GO" id="GO:0005765">
    <property type="term" value="C:lysosomal membrane"/>
    <property type="evidence" value="ECO:0007669"/>
    <property type="project" value="InterPro"/>
</dbReference>
<feature type="transmembrane region" description="Helical" evidence="6">
    <location>
        <begin position="20"/>
        <end position="47"/>
    </location>
</feature>
<sequence>MIRMLALGSNVYFASGWNVFDFFVTILGVMGALFMRLEPSLVALAVLRPLRLMRLYKLKKRYRDVFGTLVLLSPLMCSAALVMVVLYYFYAIIGMELFAGYDMRNCCVNTSVEDFFKYSANSSTPLGYYYLNTFDNILSSSLTLFELTVVNNWFILMDGYASVAGQPSRLFFMLFYLSTMIVLTIVVASVLEAFRFRIQYKRSTSKREEEKMLHVEVHVTWARLAGLLTYPPVLTELDDANNVHLGIHSDNEQNTATFTGSRPRTREVFQRRMYNTEIKQWLEDTQMDQQLNNAQQNTASNEPIEAPRQPTDTARLIGTQ</sequence>
<dbReference type="InterPro" id="IPR005821">
    <property type="entry name" value="Ion_trans_dom"/>
</dbReference>
<evidence type="ECO:0000256" key="3">
    <source>
        <dbReference type="ARBA" id="ARBA00022989"/>
    </source>
</evidence>
<dbReference type="PANTHER" id="PTHR46474">
    <property type="entry name" value="TWO PORE CALCIUM CHANNEL PROTEIN 1"/>
    <property type="match status" value="1"/>
</dbReference>
<evidence type="ECO:0000256" key="1">
    <source>
        <dbReference type="ARBA" id="ARBA00004141"/>
    </source>
</evidence>
<keyword evidence="4 6" id="KW-0472">Membrane</keyword>